<evidence type="ECO:0000313" key="1">
    <source>
        <dbReference type="EMBL" id="GMT22179.1"/>
    </source>
</evidence>
<feature type="non-terminal residue" evidence="1">
    <location>
        <position position="100"/>
    </location>
</feature>
<proteinExistence type="predicted"/>
<evidence type="ECO:0008006" key="3">
    <source>
        <dbReference type="Google" id="ProtNLM"/>
    </source>
</evidence>
<dbReference type="EMBL" id="BTSY01000004">
    <property type="protein sequence ID" value="GMT22179.1"/>
    <property type="molecule type" value="Genomic_DNA"/>
</dbReference>
<reference evidence="1" key="1">
    <citation type="submission" date="2023-10" db="EMBL/GenBank/DDBJ databases">
        <title>Genome assembly of Pristionchus species.</title>
        <authorList>
            <person name="Yoshida K."/>
            <person name="Sommer R.J."/>
        </authorList>
    </citation>
    <scope>NUCLEOTIDE SEQUENCE</scope>
    <source>
        <strain evidence="1">RS5133</strain>
    </source>
</reference>
<comment type="caution">
    <text evidence="1">The sequence shown here is derived from an EMBL/GenBank/DDBJ whole genome shotgun (WGS) entry which is preliminary data.</text>
</comment>
<keyword evidence="2" id="KW-1185">Reference proteome</keyword>
<gene>
    <name evidence="1" type="ORF">PFISCL1PPCAC_13476</name>
</gene>
<dbReference type="AlphaFoldDB" id="A0AAV5VWS4"/>
<organism evidence="1 2">
    <name type="scientific">Pristionchus fissidentatus</name>
    <dbReference type="NCBI Taxonomy" id="1538716"/>
    <lineage>
        <taxon>Eukaryota</taxon>
        <taxon>Metazoa</taxon>
        <taxon>Ecdysozoa</taxon>
        <taxon>Nematoda</taxon>
        <taxon>Chromadorea</taxon>
        <taxon>Rhabditida</taxon>
        <taxon>Rhabditina</taxon>
        <taxon>Diplogasteromorpha</taxon>
        <taxon>Diplogasteroidea</taxon>
        <taxon>Neodiplogasteridae</taxon>
        <taxon>Pristionchus</taxon>
    </lineage>
</organism>
<accession>A0AAV5VWS4</accession>
<sequence>MVYVMLHANHTLTDQFFPFFEVVYTVELRLSLCNLVVQGLLGTTARLIFIYNQYVDNGPYDHRPSVVVGSFIRFSMYDSFVGAVAFFSVERLIATFAWSW</sequence>
<evidence type="ECO:0000313" key="2">
    <source>
        <dbReference type="Proteomes" id="UP001432322"/>
    </source>
</evidence>
<protein>
    <recommendedName>
        <fullName evidence="3">G protein-coupled receptor</fullName>
    </recommendedName>
</protein>
<dbReference type="Proteomes" id="UP001432322">
    <property type="component" value="Unassembled WGS sequence"/>
</dbReference>
<name>A0AAV5VWS4_9BILA</name>